<evidence type="ECO:0000256" key="2">
    <source>
        <dbReference type="ARBA" id="ARBA00023015"/>
    </source>
</evidence>
<feature type="domain" description="HTH lysR-type" evidence="5">
    <location>
        <begin position="1"/>
        <end position="58"/>
    </location>
</feature>
<keyword evidence="3 6" id="KW-0238">DNA-binding</keyword>
<evidence type="ECO:0000259" key="5">
    <source>
        <dbReference type="PROSITE" id="PS50931"/>
    </source>
</evidence>
<comment type="similarity">
    <text evidence="1">Belongs to the LysR transcriptional regulatory family.</text>
</comment>
<dbReference type="InterPro" id="IPR036388">
    <property type="entry name" value="WH-like_DNA-bd_sf"/>
</dbReference>
<dbReference type="InterPro" id="IPR005119">
    <property type="entry name" value="LysR_subst-bd"/>
</dbReference>
<dbReference type="AlphaFoldDB" id="A0A5S5BWR1"/>
<dbReference type="GO" id="GO:0005829">
    <property type="term" value="C:cytosol"/>
    <property type="evidence" value="ECO:0007669"/>
    <property type="project" value="TreeGrafter"/>
</dbReference>
<dbReference type="PROSITE" id="PS50931">
    <property type="entry name" value="HTH_LYSR"/>
    <property type="match status" value="1"/>
</dbReference>
<organism evidence="6 7">
    <name type="scientific">Paenibacillus methanolicus</name>
    <dbReference type="NCBI Taxonomy" id="582686"/>
    <lineage>
        <taxon>Bacteria</taxon>
        <taxon>Bacillati</taxon>
        <taxon>Bacillota</taxon>
        <taxon>Bacilli</taxon>
        <taxon>Bacillales</taxon>
        <taxon>Paenibacillaceae</taxon>
        <taxon>Paenibacillus</taxon>
    </lineage>
</organism>
<evidence type="ECO:0000256" key="4">
    <source>
        <dbReference type="ARBA" id="ARBA00023163"/>
    </source>
</evidence>
<dbReference type="InterPro" id="IPR000847">
    <property type="entry name" value="LysR_HTH_N"/>
</dbReference>
<dbReference type="Gene3D" id="3.40.190.290">
    <property type="match status" value="1"/>
</dbReference>
<evidence type="ECO:0000256" key="1">
    <source>
        <dbReference type="ARBA" id="ARBA00009437"/>
    </source>
</evidence>
<dbReference type="RefSeq" id="WP_148932285.1">
    <property type="nucleotide sequence ID" value="NZ_VNHS01000011.1"/>
</dbReference>
<dbReference type="PANTHER" id="PTHR30419">
    <property type="entry name" value="HTH-TYPE TRANSCRIPTIONAL REGULATOR YBHD"/>
    <property type="match status" value="1"/>
</dbReference>
<name>A0A5S5BWR1_9BACL</name>
<dbReference type="OrthoDB" id="9803735at2"/>
<gene>
    <name evidence="6" type="ORF">BCM02_111244</name>
</gene>
<proteinExistence type="inferred from homology"/>
<dbReference type="InterPro" id="IPR036390">
    <property type="entry name" value="WH_DNA-bd_sf"/>
</dbReference>
<dbReference type="CDD" id="cd05466">
    <property type="entry name" value="PBP2_LTTR_substrate"/>
    <property type="match status" value="1"/>
</dbReference>
<dbReference type="EMBL" id="VNHS01000011">
    <property type="protein sequence ID" value="TYP70736.1"/>
    <property type="molecule type" value="Genomic_DNA"/>
</dbReference>
<keyword evidence="7" id="KW-1185">Reference proteome</keyword>
<reference evidence="6 7" key="1">
    <citation type="submission" date="2019-07" db="EMBL/GenBank/DDBJ databases">
        <title>Genomic Encyclopedia of Type Strains, Phase III (KMG-III): the genomes of soil and plant-associated and newly described type strains.</title>
        <authorList>
            <person name="Whitman W."/>
        </authorList>
    </citation>
    <scope>NUCLEOTIDE SEQUENCE [LARGE SCALE GENOMIC DNA]</scope>
    <source>
        <strain evidence="6 7">BL24</strain>
    </source>
</reference>
<evidence type="ECO:0000256" key="3">
    <source>
        <dbReference type="ARBA" id="ARBA00023125"/>
    </source>
</evidence>
<evidence type="ECO:0000313" key="7">
    <source>
        <dbReference type="Proteomes" id="UP000323257"/>
    </source>
</evidence>
<keyword evidence="4" id="KW-0804">Transcription</keyword>
<keyword evidence="2" id="KW-0805">Transcription regulation</keyword>
<sequence length="295" mass="32911">MDIKQLRYFVAIVEEGQITAAAKRLHMAQPPLSQQLKAMEQELGATLFEREGRGMQLTDEGRALYRHAVRIIASLQEAEEEIQAIRQGWTGRLSIGVNTLSDERLPRILRLFQQSYPQFTFSIQQNDSSQLCHLVRERALDLAIVRLPLELSGFALHYVKSEPYYFVGGYDIAEPGGSISFSRIEQYPLIVPSTEGLGINQMIRDEFVKRGLSPNIVCECSDMTTLMQLVSTGFGATIVPETVVKLHRGVPIRKFELEGDPSPALSGLIGLQNGRLSKASQAFIDAYREVGRAGE</sequence>
<dbReference type="Gene3D" id="1.10.10.10">
    <property type="entry name" value="Winged helix-like DNA-binding domain superfamily/Winged helix DNA-binding domain"/>
    <property type="match status" value="1"/>
</dbReference>
<dbReference type="GO" id="GO:0003677">
    <property type="term" value="F:DNA binding"/>
    <property type="evidence" value="ECO:0007669"/>
    <property type="project" value="UniProtKB-KW"/>
</dbReference>
<dbReference type="Proteomes" id="UP000323257">
    <property type="component" value="Unassembled WGS sequence"/>
</dbReference>
<protein>
    <submittedName>
        <fullName evidence="6">DNA-binding transcriptional LysR family regulator</fullName>
    </submittedName>
</protein>
<dbReference type="Pfam" id="PF00126">
    <property type="entry name" value="HTH_1"/>
    <property type="match status" value="1"/>
</dbReference>
<dbReference type="FunFam" id="1.10.10.10:FF:000001">
    <property type="entry name" value="LysR family transcriptional regulator"/>
    <property type="match status" value="1"/>
</dbReference>
<dbReference type="SUPFAM" id="SSF46785">
    <property type="entry name" value="Winged helix' DNA-binding domain"/>
    <property type="match status" value="1"/>
</dbReference>
<comment type="caution">
    <text evidence="6">The sequence shown here is derived from an EMBL/GenBank/DDBJ whole genome shotgun (WGS) entry which is preliminary data.</text>
</comment>
<evidence type="ECO:0000313" key="6">
    <source>
        <dbReference type="EMBL" id="TYP70736.1"/>
    </source>
</evidence>
<dbReference type="PANTHER" id="PTHR30419:SF28">
    <property type="entry name" value="HTH-TYPE TRANSCRIPTIONAL REGULATOR BSDA"/>
    <property type="match status" value="1"/>
</dbReference>
<dbReference type="InterPro" id="IPR050950">
    <property type="entry name" value="HTH-type_LysR_regulators"/>
</dbReference>
<accession>A0A5S5BWR1</accession>
<dbReference type="Pfam" id="PF03466">
    <property type="entry name" value="LysR_substrate"/>
    <property type="match status" value="1"/>
</dbReference>
<dbReference type="GO" id="GO:0003700">
    <property type="term" value="F:DNA-binding transcription factor activity"/>
    <property type="evidence" value="ECO:0007669"/>
    <property type="project" value="InterPro"/>
</dbReference>
<dbReference type="PRINTS" id="PR00039">
    <property type="entry name" value="HTHLYSR"/>
</dbReference>
<dbReference type="SUPFAM" id="SSF53850">
    <property type="entry name" value="Periplasmic binding protein-like II"/>
    <property type="match status" value="1"/>
</dbReference>